<comment type="caution">
    <text evidence="1">The sequence shown here is derived from an EMBL/GenBank/DDBJ whole genome shotgun (WGS) entry which is preliminary data.</text>
</comment>
<evidence type="ECO:0000313" key="2">
    <source>
        <dbReference type="Proteomes" id="UP000724874"/>
    </source>
</evidence>
<reference evidence="1" key="1">
    <citation type="submission" date="2020-11" db="EMBL/GenBank/DDBJ databases">
        <authorList>
            <consortium name="DOE Joint Genome Institute"/>
            <person name="Ahrendt S."/>
            <person name="Riley R."/>
            <person name="Andreopoulos W."/>
            <person name="LaButti K."/>
            <person name="Pangilinan J."/>
            <person name="Ruiz-duenas F.J."/>
            <person name="Barrasa J.M."/>
            <person name="Sanchez-Garcia M."/>
            <person name="Camarero S."/>
            <person name="Miyauchi S."/>
            <person name="Serrano A."/>
            <person name="Linde D."/>
            <person name="Babiker R."/>
            <person name="Drula E."/>
            <person name="Ayuso-Fernandez I."/>
            <person name="Pacheco R."/>
            <person name="Padilla G."/>
            <person name="Ferreira P."/>
            <person name="Barriuso J."/>
            <person name="Kellner H."/>
            <person name="Castanera R."/>
            <person name="Alfaro M."/>
            <person name="Ramirez L."/>
            <person name="Pisabarro A.G."/>
            <person name="Kuo A."/>
            <person name="Tritt A."/>
            <person name="Lipzen A."/>
            <person name="He G."/>
            <person name="Yan M."/>
            <person name="Ng V."/>
            <person name="Cullen D."/>
            <person name="Martin F."/>
            <person name="Rosso M.-N."/>
            <person name="Henrissat B."/>
            <person name="Hibbett D."/>
            <person name="Martinez A.T."/>
            <person name="Grigoriev I.V."/>
        </authorList>
    </citation>
    <scope>NUCLEOTIDE SEQUENCE</scope>
    <source>
        <strain evidence="1">AH 44721</strain>
    </source>
</reference>
<organism evidence="1 2">
    <name type="scientific">Gymnopilus junonius</name>
    <name type="common">Spectacular rustgill mushroom</name>
    <name type="synonym">Gymnopilus spectabilis subsp. junonius</name>
    <dbReference type="NCBI Taxonomy" id="109634"/>
    <lineage>
        <taxon>Eukaryota</taxon>
        <taxon>Fungi</taxon>
        <taxon>Dikarya</taxon>
        <taxon>Basidiomycota</taxon>
        <taxon>Agaricomycotina</taxon>
        <taxon>Agaricomycetes</taxon>
        <taxon>Agaricomycetidae</taxon>
        <taxon>Agaricales</taxon>
        <taxon>Agaricineae</taxon>
        <taxon>Hymenogastraceae</taxon>
        <taxon>Gymnopilus</taxon>
    </lineage>
</organism>
<protein>
    <submittedName>
        <fullName evidence="1">Uncharacterized protein</fullName>
    </submittedName>
</protein>
<evidence type="ECO:0000313" key="1">
    <source>
        <dbReference type="EMBL" id="KAF8867660.1"/>
    </source>
</evidence>
<dbReference type="EMBL" id="JADNYJ010000991">
    <property type="protein sequence ID" value="KAF8867660.1"/>
    <property type="molecule type" value="Genomic_DNA"/>
</dbReference>
<dbReference type="Proteomes" id="UP000724874">
    <property type="component" value="Unassembled WGS sequence"/>
</dbReference>
<feature type="non-terminal residue" evidence="1">
    <location>
        <position position="1"/>
    </location>
</feature>
<proteinExistence type="predicted"/>
<sequence>DLKPSTSVLWPNVPGSSSLKLSWIWHTGHYITLTADVKHIHWFHAHAQKNRWHEEILLITYEMQWTVCYFWHEFQKWHDATCQLAITPGALAYANCKAVLWERICSFCNKPSA</sequence>
<keyword evidence="2" id="KW-1185">Reference proteome</keyword>
<dbReference type="OrthoDB" id="3265433at2759"/>
<dbReference type="AlphaFoldDB" id="A0A9P5N6W8"/>
<gene>
    <name evidence="1" type="ORF">CPB84DRAFT_1698518</name>
</gene>
<name>A0A9P5N6W8_GYMJU</name>
<accession>A0A9P5N6W8</accession>